<dbReference type="Proteomes" id="UP000319801">
    <property type="component" value="Unassembled WGS sequence"/>
</dbReference>
<gene>
    <name evidence="9" type="ORF">Baya_6345</name>
</gene>
<dbReference type="SMART" id="SM00301">
    <property type="entry name" value="DM"/>
    <property type="match status" value="1"/>
</dbReference>
<evidence type="ECO:0000313" key="10">
    <source>
        <dbReference type="Proteomes" id="UP000319801"/>
    </source>
</evidence>
<feature type="DNA-binding region" description="DM" evidence="6">
    <location>
        <begin position="41"/>
        <end position="85"/>
    </location>
</feature>
<dbReference type="Pfam" id="PF00751">
    <property type="entry name" value="DM"/>
    <property type="match status" value="1"/>
</dbReference>
<evidence type="ECO:0000256" key="5">
    <source>
        <dbReference type="ARBA" id="ARBA00023242"/>
    </source>
</evidence>
<comment type="subcellular location">
    <subcellularLocation>
        <location evidence="6">Nucleus</location>
    </subcellularLocation>
</comment>
<dbReference type="GO" id="GO:0007548">
    <property type="term" value="P:sex differentiation"/>
    <property type="evidence" value="ECO:0007669"/>
    <property type="project" value="TreeGrafter"/>
</dbReference>
<dbReference type="AlphaFoldDB" id="A0A556TY11"/>
<evidence type="ECO:0000259" key="8">
    <source>
        <dbReference type="PROSITE" id="PS50809"/>
    </source>
</evidence>
<dbReference type="InterPro" id="IPR026607">
    <property type="entry name" value="DMRT"/>
</dbReference>
<evidence type="ECO:0000256" key="7">
    <source>
        <dbReference type="SAM" id="MobiDB-lite"/>
    </source>
</evidence>
<evidence type="ECO:0000256" key="6">
    <source>
        <dbReference type="PROSITE-ProRule" id="PRU00070"/>
    </source>
</evidence>
<dbReference type="SUPFAM" id="SSF82927">
    <property type="entry name" value="Cysteine-rich DNA binding domain, (DM domain)"/>
    <property type="match status" value="1"/>
</dbReference>
<dbReference type="GO" id="GO:0000981">
    <property type="term" value="F:DNA-binding transcription factor activity, RNA polymerase II-specific"/>
    <property type="evidence" value="ECO:0007669"/>
    <property type="project" value="TreeGrafter"/>
</dbReference>
<dbReference type="Gene3D" id="4.10.1040.10">
    <property type="entry name" value="DM DNA-binding domain"/>
    <property type="match status" value="1"/>
</dbReference>
<dbReference type="GO" id="GO:0046872">
    <property type="term" value="F:metal ion binding"/>
    <property type="evidence" value="ECO:0007669"/>
    <property type="project" value="UniProtKB-KW"/>
</dbReference>
<keyword evidence="10" id="KW-1185">Reference proteome</keyword>
<name>A0A556TY11_BAGYA</name>
<comment type="caution">
    <text evidence="9">The sequence shown here is derived from an EMBL/GenBank/DDBJ whole genome shotgun (WGS) entry which is preliminary data.</text>
</comment>
<dbReference type="InterPro" id="IPR001275">
    <property type="entry name" value="DM_DNA-bd"/>
</dbReference>
<dbReference type="OrthoDB" id="6162476at2759"/>
<dbReference type="EMBL" id="VCAZ01000028">
    <property type="protein sequence ID" value="TSL22049.1"/>
    <property type="molecule type" value="Genomic_DNA"/>
</dbReference>
<sequence length="349" mass="39815">MAAKLETDCQPQQNTELGPLEETDAQRTPGTQRAPVRSPKCARCRNHGVVSRLKGHKRSCRWRECRCASCVLGKKSQRSAPFLRRPIHPRDTRTPSLLATSLLEGCKSPVSEDWETRLHYPPISVRMRKRRAFADKELESVMLERELRQKEIEELRRFAFLQATVSPGPPSCFCPLSETGMPSYMAMYKSSPLVFECNLHCHTQKFQTRAVEHCPREFLTKHNFSPSQKSYDTYSGKESCQKSTRLPSIHSSHYYRCKDRGNTKVEKVHADSSHSRSQSAAPYRLDVTSKQDSARILTEGKVLSQTEKPEKHSGALGLESHTHQHWVTKPNSMKNGRPLPFSVEALLMR</sequence>
<dbReference type="GO" id="GO:0005634">
    <property type="term" value="C:nucleus"/>
    <property type="evidence" value="ECO:0007669"/>
    <property type="project" value="UniProtKB-SubCell"/>
</dbReference>
<keyword evidence="4 6" id="KW-0238">DNA-binding</keyword>
<feature type="region of interest" description="Disordered" evidence="7">
    <location>
        <begin position="1"/>
        <end position="38"/>
    </location>
</feature>
<evidence type="ECO:0000313" key="9">
    <source>
        <dbReference type="EMBL" id="TSL22049.1"/>
    </source>
</evidence>
<accession>A0A556TY11</accession>
<keyword evidence="2 6" id="KW-0479">Metal-binding</keyword>
<evidence type="ECO:0000256" key="3">
    <source>
        <dbReference type="ARBA" id="ARBA00022833"/>
    </source>
</evidence>
<organism evidence="9 10">
    <name type="scientific">Bagarius yarrelli</name>
    <name type="common">Goonch</name>
    <name type="synonym">Bagrus yarrelli</name>
    <dbReference type="NCBI Taxonomy" id="175774"/>
    <lineage>
        <taxon>Eukaryota</taxon>
        <taxon>Metazoa</taxon>
        <taxon>Chordata</taxon>
        <taxon>Craniata</taxon>
        <taxon>Vertebrata</taxon>
        <taxon>Euteleostomi</taxon>
        <taxon>Actinopterygii</taxon>
        <taxon>Neopterygii</taxon>
        <taxon>Teleostei</taxon>
        <taxon>Ostariophysi</taxon>
        <taxon>Siluriformes</taxon>
        <taxon>Sisoridae</taxon>
        <taxon>Sisorinae</taxon>
        <taxon>Bagarius</taxon>
    </lineage>
</organism>
<dbReference type="GO" id="GO:0000978">
    <property type="term" value="F:RNA polymerase II cis-regulatory region sequence-specific DNA binding"/>
    <property type="evidence" value="ECO:0007669"/>
    <property type="project" value="TreeGrafter"/>
</dbReference>
<evidence type="ECO:0000256" key="2">
    <source>
        <dbReference type="ARBA" id="ARBA00022723"/>
    </source>
</evidence>
<evidence type="ECO:0000256" key="4">
    <source>
        <dbReference type="ARBA" id="ARBA00023125"/>
    </source>
</evidence>
<dbReference type="PANTHER" id="PTHR12322">
    <property type="entry name" value="DOUBLESEX AND MAB-3 RELATED TRANSCRIPTION FACTOR DMRT"/>
    <property type="match status" value="1"/>
</dbReference>
<evidence type="ECO:0000256" key="1">
    <source>
        <dbReference type="ARBA" id="ARBA00006834"/>
    </source>
</evidence>
<reference evidence="9 10" key="1">
    <citation type="journal article" date="2019" name="Genome Biol. Evol.">
        <title>Whole-Genome Sequencing of the Giant Devil Catfish, Bagarius yarrelli.</title>
        <authorList>
            <person name="Jiang W."/>
            <person name="Lv Y."/>
            <person name="Cheng L."/>
            <person name="Yang K."/>
            <person name="Chao B."/>
            <person name="Wang X."/>
            <person name="Li Y."/>
            <person name="Pan X."/>
            <person name="You X."/>
            <person name="Zhang Y."/>
            <person name="Yang J."/>
            <person name="Li J."/>
            <person name="Zhang X."/>
            <person name="Liu S."/>
            <person name="Sun C."/>
            <person name="Yang J."/>
            <person name="Shi Q."/>
        </authorList>
    </citation>
    <scope>NUCLEOTIDE SEQUENCE [LARGE SCALE GENOMIC DNA]</scope>
    <source>
        <strain evidence="9">JWS20170419001</strain>
        <tissue evidence="9">Muscle</tissue>
    </source>
</reference>
<dbReference type="PROSITE" id="PS40000">
    <property type="entry name" value="DM_1"/>
    <property type="match status" value="1"/>
</dbReference>
<comment type="similarity">
    <text evidence="1">Belongs to the DMRT family.</text>
</comment>
<protein>
    <submittedName>
        <fullName evidence="9">Doublesex-and mab-3-related transcription factor 2</fullName>
    </submittedName>
</protein>
<feature type="region of interest" description="Disordered" evidence="7">
    <location>
        <begin position="268"/>
        <end position="292"/>
    </location>
</feature>
<dbReference type="InterPro" id="IPR036407">
    <property type="entry name" value="DM_DNA-bd_sf"/>
</dbReference>
<dbReference type="PROSITE" id="PS50809">
    <property type="entry name" value="DM_2"/>
    <property type="match status" value="1"/>
</dbReference>
<dbReference type="PANTHER" id="PTHR12322:SF123">
    <property type="entry name" value="DOUBLESEX-AND MAB-3-RELATED TRANSCRIPTION FACTOR 2B"/>
    <property type="match status" value="1"/>
</dbReference>
<keyword evidence="3 6" id="KW-0862">Zinc</keyword>
<dbReference type="FunFam" id="4.10.1040.10:FF:000001">
    <property type="entry name" value="doublesex- and mab-3-related transcription factor 1"/>
    <property type="match status" value="1"/>
</dbReference>
<keyword evidence="5 6" id="KW-0539">Nucleus</keyword>
<proteinExistence type="inferred from homology"/>
<feature type="domain" description="DM" evidence="8">
    <location>
        <begin position="41"/>
        <end position="85"/>
    </location>
</feature>